<dbReference type="Pfam" id="PF07963">
    <property type="entry name" value="N_methyl"/>
    <property type="match status" value="1"/>
</dbReference>
<dbReference type="InterPro" id="IPR032092">
    <property type="entry name" value="PilW"/>
</dbReference>
<feature type="transmembrane region" description="Helical" evidence="1">
    <location>
        <begin position="21"/>
        <end position="41"/>
    </location>
</feature>
<proteinExistence type="predicted"/>
<evidence type="ECO:0000256" key="1">
    <source>
        <dbReference type="SAM" id="Phobius"/>
    </source>
</evidence>
<dbReference type="PROSITE" id="PS00409">
    <property type="entry name" value="PROKAR_NTER_METHYL"/>
    <property type="match status" value="1"/>
</dbReference>
<protein>
    <submittedName>
        <fullName evidence="2">Prepilin-type N-terminal cleavage/methylation domain-containing protein</fullName>
    </submittedName>
</protein>
<keyword evidence="1" id="KW-1133">Transmembrane helix</keyword>
<dbReference type="NCBIfam" id="TIGR02532">
    <property type="entry name" value="IV_pilin_GFxxxE"/>
    <property type="match status" value="1"/>
</dbReference>
<organism evidence="2 3">
    <name type="scientific">Pelomicrobium methylotrophicum</name>
    <dbReference type="NCBI Taxonomy" id="2602750"/>
    <lineage>
        <taxon>Bacteria</taxon>
        <taxon>Pseudomonadati</taxon>
        <taxon>Pseudomonadota</taxon>
        <taxon>Hydrogenophilia</taxon>
        <taxon>Hydrogenophilia incertae sedis</taxon>
        <taxon>Pelomicrobium</taxon>
    </lineage>
</organism>
<comment type="caution">
    <text evidence="2">The sequence shown here is derived from an EMBL/GenBank/DDBJ whole genome shotgun (WGS) entry which is preliminary data.</text>
</comment>
<dbReference type="EMBL" id="VPFL01000008">
    <property type="protein sequence ID" value="TXF12054.1"/>
    <property type="molecule type" value="Genomic_DNA"/>
</dbReference>
<dbReference type="InParanoid" id="A0A5C7ELR3"/>
<gene>
    <name evidence="2" type="ORF">FR698_07330</name>
</gene>
<dbReference type="InterPro" id="IPR012902">
    <property type="entry name" value="N_methyl_site"/>
</dbReference>
<dbReference type="AlphaFoldDB" id="A0A5C7ELR3"/>
<dbReference type="RefSeq" id="WP_147799547.1">
    <property type="nucleotide sequence ID" value="NZ_VPFL01000008.1"/>
</dbReference>
<accession>A0A5C7ELR3</accession>
<keyword evidence="3" id="KW-1185">Reference proteome</keyword>
<evidence type="ECO:0000313" key="2">
    <source>
        <dbReference type="EMBL" id="TXF12054.1"/>
    </source>
</evidence>
<evidence type="ECO:0000313" key="3">
    <source>
        <dbReference type="Proteomes" id="UP000321201"/>
    </source>
</evidence>
<dbReference type="Proteomes" id="UP000321201">
    <property type="component" value="Unassembled WGS sequence"/>
</dbReference>
<dbReference type="Pfam" id="PF16074">
    <property type="entry name" value="PilW"/>
    <property type="match status" value="1"/>
</dbReference>
<keyword evidence="1" id="KW-0812">Transmembrane</keyword>
<dbReference type="OrthoDB" id="8533459at2"/>
<name>A0A5C7ELR3_9PROT</name>
<dbReference type="GO" id="GO:0043683">
    <property type="term" value="P:type IV pilus assembly"/>
    <property type="evidence" value="ECO:0007669"/>
    <property type="project" value="InterPro"/>
</dbReference>
<sequence length="375" mass="39864">MERCSCASIPRASAGFSLVEIMVAVAISLIGIVVVFQVFAVSEGYKRTTTSGGDAQTNGALALFTIEREVRMAGYGLNDTSLLSCKVLAYHEGPPVREFNFRMVPVEITDGASGAPDTISIMYSTSDLRPKPARLTQDMPSPSATFKVDNRYGFVEGDLIIAAEPGKDCTLAEVTGVPGTPGRSDNVIHNSGNYTNAEGQNVSAKYNKPGGLGVAYTTNGKLFNLGGKPVANLYSIANGKLQVQALLVSASATPIVDGIVQLQAEYGKDDGINNGTVTNASYVADDGIVDRYDAVSPPAGDALAWSRIIALRFAVVARSALPERPDPDGVCRTTTKAPTWAGGNIDLSADPNWRCYRYKVFETTVPIRNLIWKPA</sequence>
<keyword evidence="1" id="KW-0472">Membrane</keyword>
<reference evidence="2 3" key="1">
    <citation type="submission" date="2019-08" db="EMBL/GenBank/DDBJ databases">
        <title>Pelomicrobium methylotrophicum gen. nov., sp. nov. a moderately thermophilic, facultatively anaerobic, lithoautotrophic and methylotrophic bacterium isolated from a terrestrial mud volcano.</title>
        <authorList>
            <person name="Slobodkina G.B."/>
            <person name="Merkel A.Y."/>
            <person name="Slobodkin A.I."/>
        </authorList>
    </citation>
    <scope>NUCLEOTIDE SEQUENCE [LARGE SCALE GENOMIC DNA]</scope>
    <source>
        <strain evidence="2 3">SM250</strain>
    </source>
</reference>